<evidence type="ECO:0000313" key="1">
    <source>
        <dbReference type="Proteomes" id="UP000887569"/>
    </source>
</evidence>
<proteinExistence type="predicted"/>
<name>A0A915BWU9_PARUN</name>
<evidence type="ECO:0000313" key="2">
    <source>
        <dbReference type="WBParaSite" id="PgR064_g025_t01"/>
    </source>
</evidence>
<dbReference type="Proteomes" id="UP000887569">
    <property type="component" value="Unplaced"/>
</dbReference>
<organism evidence="1 2">
    <name type="scientific">Parascaris univalens</name>
    <name type="common">Nematode worm</name>
    <dbReference type="NCBI Taxonomy" id="6257"/>
    <lineage>
        <taxon>Eukaryota</taxon>
        <taxon>Metazoa</taxon>
        <taxon>Ecdysozoa</taxon>
        <taxon>Nematoda</taxon>
        <taxon>Chromadorea</taxon>
        <taxon>Rhabditida</taxon>
        <taxon>Spirurina</taxon>
        <taxon>Ascaridomorpha</taxon>
        <taxon>Ascaridoidea</taxon>
        <taxon>Ascarididae</taxon>
        <taxon>Parascaris</taxon>
    </lineage>
</organism>
<dbReference type="WBParaSite" id="PgR064_g025_t01">
    <property type="protein sequence ID" value="PgR064_g025_t01"/>
    <property type="gene ID" value="PgR064_g025"/>
</dbReference>
<dbReference type="AlphaFoldDB" id="A0A915BWU9"/>
<accession>A0A915BWU9</accession>
<reference evidence="2" key="1">
    <citation type="submission" date="2022-11" db="UniProtKB">
        <authorList>
            <consortium name="WormBaseParasite"/>
        </authorList>
    </citation>
    <scope>IDENTIFICATION</scope>
</reference>
<protein>
    <submittedName>
        <fullName evidence="2">Uncharacterized protein</fullName>
    </submittedName>
</protein>
<sequence>KILSTFKQQYSNFSDSEMYKRLISHMRSKISTDDAVPCRSHFIVEA</sequence>
<keyword evidence="1" id="KW-1185">Reference proteome</keyword>